<dbReference type="STRING" id="538381.GCA_001696535_02677"/>
<dbReference type="SMART" id="SM00855">
    <property type="entry name" value="PGAM"/>
    <property type="match status" value="1"/>
</dbReference>
<dbReference type="Proteomes" id="UP000219331">
    <property type="component" value="Unassembled WGS sequence"/>
</dbReference>
<dbReference type="InterPro" id="IPR029033">
    <property type="entry name" value="His_PPase_superfam"/>
</dbReference>
<reference evidence="3 4" key="1">
    <citation type="submission" date="2017-08" db="EMBL/GenBank/DDBJ databases">
        <authorList>
            <person name="de Groot N.N."/>
        </authorList>
    </citation>
    <scope>NUCLEOTIDE SEQUENCE [LARGE SCALE GENOMIC DNA]</scope>
    <source>
        <strain evidence="3 4">USBA 352</strain>
    </source>
</reference>
<evidence type="ECO:0000256" key="1">
    <source>
        <dbReference type="PIRSR" id="PIRSR613078-1"/>
    </source>
</evidence>
<evidence type="ECO:0000313" key="4">
    <source>
        <dbReference type="Proteomes" id="UP000219331"/>
    </source>
</evidence>
<feature type="binding site" evidence="2">
    <location>
        <position position="78"/>
    </location>
    <ligand>
        <name>substrate</name>
    </ligand>
</feature>
<dbReference type="InterPro" id="IPR050275">
    <property type="entry name" value="PGM_Phosphatase"/>
</dbReference>
<feature type="active site" description="Tele-phosphohistidine intermediate" evidence="1">
    <location>
        <position position="21"/>
    </location>
</feature>
<dbReference type="GO" id="GO:0016791">
    <property type="term" value="F:phosphatase activity"/>
    <property type="evidence" value="ECO:0007669"/>
    <property type="project" value="TreeGrafter"/>
</dbReference>
<organism evidence="3 4">
    <name type="scientific">Stappia indica</name>
    <dbReference type="NCBI Taxonomy" id="538381"/>
    <lineage>
        <taxon>Bacteria</taxon>
        <taxon>Pseudomonadati</taxon>
        <taxon>Pseudomonadota</taxon>
        <taxon>Alphaproteobacteria</taxon>
        <taxon>Hyphomicrobiales</taxon>
        <taxon>Stappiaceae</taxon>
        <taxon>Stappia</taxon>
    </lineage>
</organism>
<dbReference type="InterPro" id="IPR013078">
    <property type="entry name" value="His_Pase_superF_clade-1"/>
</dbReference>
<proteinExistence type="predicted"/>
<sequence>MSNAGAGASRFFPPFLVFIRHGQTDWNAEGRMQGQRDIPLNDTGRGQARRNGAALRDYLKEQDIALDDLSYFVSPLSRAVETMELVCGELGLSMDLCQRDERLREITFGAWEGYTIPELAEQTPELTAARKADKWGFVPPEGESYRMLASRIDAWLATVTRPAVVVSHGGVMRVLQGRLLSVPQPEIPTLDTPQDRFLVWKDGELEWV</sequence>
<dbReference type="PIRSF" id="PIRSF000709">
    <property type="entry name" value="6PFK_2-Ptase"/>
    <property type="match status" value="1"/>
</dbReference>
<dbReference type="EMBL" id="OBML01000006">
    <property type="protein sequence ID" value="SOC09918.1"/>
    <property type="molecule type" value="Genomic_DNA"/>
</dbReference>
<gene>
    <name evidence="3" type="ORF">SAMN05421512_106149</name>
</gene>
<dbReference type="CDD" id="cd07067">
    <property type="entry name" value="HP_PGM_like"/>
    <property type="match status" value="1"/>
</dbReference>
<dbReference type="RefSeq" id="WP_097175107.1">
    <property type="nucleotide sequence ID" value="NZ_JAJGNR010000002.1"/>
</dbReference>
<dbReference type="SUPFAM" id="SSF53254">
    <property type="entry name" value="Phosphoglycerate mutase-like"/>
    <property type="match status" value="1"/>
</dbReference>
<dbReference type="Pfam" id="PF00300">
    <property type="entry name" value="His_Phos_1"/>
    <property type="match status" value="1"/>
</dbReference>
<dbReference type="GO" id="GO:0005737">
    <property type="term" value="C:cytoplasm"/>
    <property type="evidence" value="ECO:0007669"/>
    <property type="project" value="TreeGrafter"/>
</dbReference>
<protein>
    <submittedName>
        <fullName evidence="3">Probable phosphoglycerate mutase</fullName>
    </submittedName>
</protein>
<dbReference type="OrthoDB" id="9781415at2"/>
<name>A0A285SP20_9HYPH</name>
<evidence type="ECO:0000313" key="3">
    <source>
        <dbReference type="EMBL" id="SOC09918.1"/>
    </source>
</evidence>
<evidence type="ECO:0000256" key="2">
    <source>
        <dbReference type="PIRSR" id="PIRSR613078-2"/>
    </source>
</evidence>
<feature type="binding site" evidence="2">
    <location>
        <begin position="20"/>
        <end position="27"/>
    </location>
    <ligand>
        <name>substrate</name>
    </ligand>
</feature>
<dbReference type="AlphaFoldDB" id="A0A285SP20"/>
<feature type="active site" description="Proton donor/acceptor" evidence="1">
    <location>
        <position position="105"/>
    </location>
</feature>
<keyword evidence="4" id="KW-1185">Reference proteome</keyword>
<dbReference type="Gene3D" id="3.40.50.1240">
    <property type="entry name" value="Phosphoglycerate mutase-like"/>
    <property type="match status" value="1"/>
</dbReference>
<dbReference type="PANTHER" id="PTHR48100">
    <property type="entry name" value="BROAD-SPECIFICITY PHOSPHATASE YOR283W-RELATED"/>
    <property type="match status" value="1"/>
</dbReference>
<dbReference type="PANTHER" id="PTHR48100:SF59">
    <property type="entry name" value="ADENOSYLCOBALAMIN_ALPHA-RIBAZOLE PHOSPHATASE"/>
    <property type="match status" value="1"/>
</dbReference>
<accession>A0A285SP20</accession>